<dbReference type="InterPro" id="IPR052030">
    <property type="entry name" value="Peptidase_M20/M20A_hydrolases"/>
</dbReference>
<dbReference type="InterPro" id="IPR036264">
    <property type="entry name" value="Bact_exopeptidase_dim_dom"/>
</dbReference>
<dbReference type="Proteomes" id="UP001271007">
    <property type="component" value="Unassembled WGS sequence"/>
</dbReference>
<dbReference type="GO" id="GO:0016805">
    <property type="term" value="F:dipeptidase activity"/>
    <property type="evidence" value="ECO:0007669"/>
    <property type="project" value="InterPro"/>
</dbReference>
<dbReference type="NCBIfam" id="TIGR01891">
    <property type="entry name" value="amidohydrolases"/>
    <property type="match status" value="1"/>
</dbReference>
<dbReference type="InterPro" id="IPR002933">
    <property type="entry name" value="Peptidase_M20"/>
</dbReference>
<evidence type="ECO:0000256" key="1">
    <source>
        <dbReference type="ARBA" id="ARBA00006247"/>
    </source>
</evidence>
<dbReference type="PANTHER" id="PTHR30575">
    <property type="entry name" value="PEPTIDASE M20"/>
    <property type="match status" value="1"/>
</dbReference>
<proteinExistence type="inferred from homology"/>
<dbReference type="SUPFAM" id="SSF53187">
    <property type="entry name" value="Zn-dependent exopeptidases"/>
    <property type="match status" value="1"/>
</dbReference>
<dbReference type="InterPro" id="IPR017439">
    <property type="entry name" value="Amidohydrolase"/>
</dbReference>
<dbReference type="AlphaFoldDB" id="A0AAJ0GDE5"/>
<dbReference type="Gene3D" id="3.40.630.10">
    <property type="entry name" value="Zn peptidases"/>
    <property type="match status" value="1"/>
</dbReference>
<comment type="caution">
    <text evidence="3">The sequence shown here is derived from an EMBL/GenBank/DDBJ whole genome shotgun (WGS) entry which is preliminary data.</text>
</comment>
<dbReference type="PANTHER" id="PTHR30575:SF4">
    <property type="entry name" value="PEPTIDASE M20 DOMAIN-CONTAINING PROTEIN 2"/>
    <property type="match status" value="1"/>
</dbReference>
<dbReference type="InterPro" id="IPR017144">
    <property type="entry name" value="Xaa-Arg_dipeptidase"/>
</dbReference>
<dbReference type="SUPFAM" id="SSF55031">
    <property type="entry name" value="Bacterial exopeptidase dimerisation domain"/>
    <property type="match status" value="1"/>
</dbReference>
<dbReference type="EMBL" id="JAWDJX010000008">
    <property type="protein sequence ID" value="KAK3055476.1"/>
    <property type="molecule type" value="Genomic_DNA"/>
</dbReference>
<dbReference type="Gene3D" id="3.30.70.360">
    <property type="match status" value="1"/>
</dbReference>
<comment type="similarity">
    <text evidence="1 2">Belongs to the peptidase M20A family.</text>
</comment>
<protein>
    <recommendedName>
        <fullName evidence="2">Peptidase M20 domain-containing protein 2</fullName>
    </recommendedName>
</protein>
<dbReference type="Pfam" id="PF01546">
    <property type="entry name" value="Peptidase_M20"/>
    <property type="match status" value="1"/>
</dbReference>
<evidence type="ECO:0000256" key="2">
    <source>
        <dbReference type="PIRNR" id="PIRNR037226"/>
    </source>
</evidence>
<dbReference type="FunFam" id="3.30.70.360:FF:000004">
    <property type="entry name" value="Peptidase M20 domain-containing protein 2"/>
    <property type="match status" value="1"/>
</dbReference>
<evidence type="ECO:0000313" key="3">
    <source>
        <dbReference type="EMBL" id="KAK3055476.1"/>
    </source>
</evidence>
<gene>
    <name evidence="3" type="ORF">LTR09_003396</name>
</gene>
<organism evidence="3 4">
    <name type="scientific">Extremus antarcticus</name>
    <dbReference type="NCBI Taxonomy" id="702011"/>
    <lineage>
        <taxon>Eukaryota</taxon>
        <taxon>Fungi</taxon>
        <taxon>Dikarya</taxon>
        <taxon>Ascomycota</taxon>
        <taxon>Pezizomycotina</taxon>
        <taxon>Dothideomycetes</taxon>
        <taxon>Dothideomycetidae</taxon>
        <taxon>Mycosphaerellales</taxon>
        <taxon>Extremaceae</taxon>
        <taxon>Extremus</taxon>
    </lineage>
</organism>
<dbReference type="CDD" id="cd03887">
    <property type="entry name" value="M20_Acy1L2"/>
    <property type="match status" value="1"/>
</dbReference>
<keyword evidence="4" id="KW-1185">Reference proteome</keyword>
<accession>A0AAJ0GDE5</accession>
<sequence length="438" mass="46897">MEHISFTSRHNIVDDFVMVENAELDYGAQRLDAISRAVEGLSSDLRAISLDIHDHPELQYKEIHAHRVLTEYFEKQEGWKVTPSAYDIRTAFVGVYDSGKNGPAVSFNAEYDALAGIGHACGHNLIAIVSLGAALATAELLRTNNFGGRVVLFGTPAEEGGGGKKKLLDAGAYKDNQVDISLITHPGIGPDAALVRTAAYSAFKVEYFGKEAHAAARPWDGINALDALITAYNAVSVLRQQTKTGDIIQIQITNGGLRPNIIHAYAAGRFVVRSRSRERLEALSKRVMACFEAGAQATGASIKITPGMSYSDHVPNRTLGGRFRHFFNQLGGVIPPGELDILDSVTQASTDQGNVSHAMPSISPNFWIRSEGKGGEQLGGPHTPDFEKAAASEESHKLALRAAKALAGTAVDVLTNPDLLAEVKKEFNGSVPPSTTGS</sequence>
<dbReference type="PIRSF" id="PIRSF037226">
    <property type="entry name" value="Amidohydrolase_ACY1L2_prd"/>
    <property type="match status" value="1"/>
</dbReference>
<name>A0AAJ0GDE5_9PEZI</name>
<evidence type="ECO:0000313" key="4">
    <source>
        <dbReference type="Proteomes" id="UP001271007"/>
    </source>
</evidence>
<reference evidence="3" key="1">
    <citation type="submission" date="2023-04" db="EMBL/GenBank/DDBJ databases">
        <title>Black Yeasts Isolated from many extreme environments.</title>
        <authorList>
            <person name="Coleine C."/>
            <person name="Stajich J.E."/>
            <person name="Selbmann L."/>
        </authorList>
    </citation>
    <scope>NUCLEOTIDE SEQUENCE</scope>
    <source>
        <strain evidence="3">CCFEE 5312</strain>
    </source>
</reference>